<feature type="chain" id="PRO_5043718305" evidence="2">
    <location>
        <begin position="20"/>
        <end position="121"/>
    </location>
</feature>
<feature type="compositionally biased region" description="Polar residues" evidence="1">
    <location>
        <begin position="54"/>
        <end position="63"/>
    </location>
</feature>
<dbReference type="EMBL" id="CAUYUE010000009">
    <property type="protein sequence ID" value="CAK0783832.1"/>
    <property type="molecule type" value="Genomic_DNA"/>
</dbReference>
<organism evidence="3 4">
    <name type="scientific">Coccomyxa viridis</name>
    <dbReference type="NCBI Taxonomy" id="1274662"/>
    <lineage>
        <taxon>Eukaryota</taxon>
        <taxon>Viridiplantae</taxon>
        <taxon>Chlorophyta</taxon>
        <taxon>core chlorophytes</taxon>
        <taxon>Trebouxiophyceae</taxon>
        <taxon>Trebouxiophyceae incertae sedis</taxon>
        <taxon>Coccomyxaceae</taxon>
        <taxon>Coccomyxa</taxon>
    </lineage>
</organism>
<accession>A0AAV1IAW3</accession>
<proteinExistence type="predicted"/>
<dbReference type="AlphaFoldDB" id="A0AAV1IAW3"/>
<comment type="caution">
    <text evidence="3">The sequence shown here is derived from an EMBL/GenBank/DDBJ whole genome shotgun (WGS) entry which is preliminary data.</text>
</comment>
<reference evidence="3 4" key="1">
    <citation type="submission" date="2023-10" db="EMBL/GenBank/DDBJ databases">
        <authorList>
            <person name="Maclean D."/>
            <person name="Macfadyen A."/>
        </authorList>
    </citation>
    <scope>NUCLEOTIDE SEQUENCE [LARGE SCALE GENOMIC DNA]</scope>
</reference>
<feature type="region of interest" description="Disordered" evidence="1">
    <location>
        <begin position="54"/>
        <end position="80"/>
    </location>
</feature>
<feature type="compositionally biased region" description="Basic and acidic residues" evidence="1">
    <location>
        <begin position="64"/>
        <end position="80"/>
    </location>
</feature>
<evidence type="ECO:0000313" key="4">
    <source>
        <dbReference type="Proteomes" id="UP001314263"/>
    </source>
</evidence>
<evidence type="ECO:0000256" key="1">
    <source>
        <dbReference type="SAM" id="MobiDB-lite"/>
    </source>
</evidence>
<protein>
    <submittedName>
        <fullName evidence="3">Uncharacterized protein</fullName>
    </submittedName>
</protein>
<feature type="signal peptide" evidence="2">
    <location>
        <begin position="1"/>
        <end position="19"/>
    </location>
</feature>
<keyword evidence="4" id="KW-1185">Reference proteome</keyword>
<evidence type="ECO:0000313" key="3">
    <source>
        <dbReference type="EMBL" id="CAK0783832.1"/>
    </source>
</evidence>
<dbReference type="Proteomes" id="UP001314263">
    <property type="component" value="Unassembled WGS sequence"/>
</dbReference>
<gene>
    <name evidence="3" type="ORF">CVIRNUC_007032</name>
</gene>
<sequence length="121" mass="13228">MHKSLLGSIILKIVQVFCASRSCKLVCIQRGADRAAKNLQGPLGTDIILATQGSTGMATSQQKTDTKPAPEESKTTDTKEVSQDGFDYVLNAMNGEDNMKEETKNYKPSQSWGSYFFGSKK</sequence>
<evidence type="ECO:0000256" key="2">
    <source>
        <dbReference type="SAM" id="SignalP"/>
    </source>
</evidence>
<keyword evidence="2" id="KW-0732">Signal</keyword>
<name>A0AAV1IAW3_9CHLO</name>